<comment type="caution">
    <text evidence="3">The sequence shown here is derived from an EMBL/GenBank/DDBJ whole genome shotgun (WGS) entry which is preliminary data.</text>
</comment>
<keyword evidence="2" id="KW-0472">Membrane</keyword>
<sequence length="158" mass="17261">MPFDLADIFDNLSGLIPVLIIIGGAALSYLSKQDQNKKKQNSANKPKPAVSNKPAGRTTQNTKTAAKRTVVSGTFGQERKPVKAQKSKAKQETAVHLTAEKEAERLRQKMERESSVTERTAAKHASNVASQAVHGRMSLKQAMIAKEILDKPVSMRKP</sequence>
<dbReference type="RefSeq" id="WP_036098082.1">
    <property type="nucleotide sequence ID" value="NZ_AODF01000030.1"/>
</dbReference>
<accession>A0ABP3AVL6</accession>
<proteinExistence type="predicted"/>
<evidence type="ECO:0000256" key="1">
    <source>
        <dbReference type="SAM" id="MobiDB-lite"/>
    </source>
</evidence>
<keyword evidence="4" id="KW-1185">Reference proteome</keyword>
<dbReference type="Proteomes" id="UP000019249">
    <property type="component" value="Unassembled WGS sequence"/>
</dbReference>
<organism evidence="3 4">
    <name type="scientific">Listeria floridensis FSL S10-1187</name>
    <dbReference type="NCBI Taxonomy" id="1265817"/>
    <lineage>
        <taxon>Bacteria</taxon>
        <taxon>Bacillati</taxon>
        <taxon>Bacillota</taxon>
        <taxon>Bacilli</taxon>
        <taxon>Bacillales</taxon>
        <taxon>Listeriaceae</taxon>
        <taxon>Listeria</taxon>
    </lineage>
</organism>
<keyword evidence="2" id="KW-0812">Transmembrane</keyword>
<feature type="region of interest" description="Disordered" evidence="1">
    <location>
        <begin position="35"/>
        <end position="134"/>
    </location>
</feature>
<evidence type="ECO:0000256" key="2">
    <source>
        <dbReference type="SAM" id="Phobius"/>
    </source>
</evidence>
<protein>
    <submittedName>
        <fullName evidence="3">Uncharacterized protein</fullName>
    </submittedName>
</protein>
<feature type="compositionally biased region" description="Basic and acidic residues" evidence="1">
    <location>
        <begin position="89"/>
        <end position="116"/>
    </location>
</feature>
<name>A0ABP3AVL6_9LIST</name>
<reference evidence="3 4" key="1">
    <citation type="journal article" date="2014" name="Int. J. Syst. Evol. Microbiol.">
        <title>Listeria floridensis sp. nov., Listeria aquatica sp. nov., Listeria cornellensis sp. nov., Listeria riparia sp. nov. and Listeria grandensis sp. nov., from agricultural and natural environments.</title>
        <authorList>
            <person name="den Bakker H.C."/>
            <person name="Warchocki S."/>
            <person name="Wright E.M."/>
            <person name="Allred A.F."/>
            <person name="Ahlstrom C."/>
            <person name="Manuel C.S."/>
            <person name="Stasiewicz M.J."/>
            <person name="Burrell A."/>
            <person name="Roof S."/>
            <person name="Strawn L."/>
            <person name="Fortes E.D."/>
            <person name="Nightingale K.K."/>
            <person name="Kephart D."/>
            <person name="Wiedmann M."/>
        </authorList>
    </citation>
    <scope>NUCLEOTIDE SEQUENCE [LARGE SCALE GENOMIC DNA]</scope>
    <source>
        <strain evidence="3 4">FSL S10-1187</strain>
    </source>
</reference>
<evidence type="ECO:0000313" key="4">
    <source>
        <dbReference type="Proteomes" id="UP000019249"/>
    </source>
</evidence>
<keyword evidence="2" id="KW-1133">Transmembrane helix</keyword>
<gene>
    <name evidence="3" type="ORF">MFLO_12831</name>
</gene>
<dbReference type="EMBL" id="AODF01000030">
    <property type="protein sequence ID" value="EUJ28045.1"/>
    <property type="molecule type" value="Genomic_DNA"/>
</dbReference>
<evidence type="ECO:0000313" key="3">
    <source>
        <dbReference type="EMBL" id="EUJ28045.1"/>
    </source>
</evidence>
<feature type="transmembrane region" description="Helical" evidence="2">
    <location>
        <begin position="12"/>
        <end position="30"/>
    </location>
</feature>